<dbReference type="Gene3D" id="2.40.50.140">
    <property type="entry name" value="Nucleic acid-binding proteins"/>
    <property type="match status" value="1"/>
</dbReference>
<proteinExistence type="predicted"/>
<dbReference type="InterPro" id="IPR019495">
    <property type="entry name" value="EXOSC1_C"/>
</dbReference>
<dbReference type="Pfam" id="PF10447">
    <property type="entry name" value="EXOSC1"/>
    <property type="match status" value="1"/>
</dbReference>
<accession>A0A9W8CTP4</accession>
<dbReference type="CDD" id="cd05791">
    <property type="entry name" value="S1_CSL4"/>
    <property type="match status" value="1"/>
</dbReference>
<dbReference type="GO" id="GO:0005737">
    <property type="term" value="C:cytoplasm"/>
    <property type="evidence" value="ECO:0007669"/>
    <property type="project" value="TreeGrafter"/>
</dbReference>
<dbReference type="AlphaFoldDB" id="A0A9W8CTP4"/>
<dbReference type="PANTHER" id="PTHR12686">
    <property type="entry name" value="3'-5' EXORIBONUCLEASE CSL4-RELATED"/>
    <property type="match status" value="1"/>
</dbReference>
<dbReference type="PANTHER" id="PTHR12686:SF8">
    <property type="entry name" value="EXOSOME COMPLEX COMPONENT CSL4"/>
    <property type="match status" value="1"/>
</dbReference>
<dbReference type="EMBL" id="JANBOJ010000009">
    <property type="protein sequence ID" value="KAJ1725229.1"/>
    <property type="molecule type" value="Genomic_DNA"/>
</dbReference>
<dbReference type="Proteomes" id="UP001149813">
    <property type="component" value="Unassembled WGS sequence"/>
</dbReference>
<evidence type="ECO:0000256" key="1">
    <source>
        <dbReference type="ARBA" id="ARBA00004604"/>
    </source>
</evidence>
<dbReference type="GO" id="GO:0003723">
    <property type="term" value="F:RNA binding"/>
    <property type="evidence" value="ECO:0007669"/>
    <property type="project" value="InterPro"/>
</dbReference>
<dbReference type="InterPro" id="IPR039771">
    <property type="entry name" value="Csl4"/>
</dbReference>
<evidence type="ECO:0000313" key="5">
    <source>
        <dbReference type="EMBL" id="KAJ1725229.1"/>
    </source>
</evidence>
<dbReference type="SUPFAM" id="SSF110324">
    <property type="entry name" value="Ribosomal L27 protein-like"/>
    <property type="match status" value="1"/>
</dbReference>
<evidence type="ECO:0000256" key="2">
    <source>
        <dbReference type="ARBA" id="ARBA00022490"/>
    </source>
</evidence>
<evidence type="ECO:0000313" key="6">
    <source>
        <dbReference type="Proteomes" id="UP001149813"/>
    </source>
</evidence>
<gene>
    <name evidence="5" type="ORF">LPJ53_000558</name>
</gene>
<dbReference type="InterPro" id="IPR012340">
    <property type="entry name" value="NA-bd_OB-fold"/>
</dbReference>
<evidence type="ECO:0000256" key="3">
    <source>
        <dbReference type="ARBA" id="ARBA00022835"/>
    </source>
</evidence>
<dbReference type="InterPro" id="IPR025721">
    <property type="entry name" value="Exosome_cplx_N_dom"/>
</dbReference>
<protein>
    <recommendedName>
        <fullName evidence="4">S1 motif domain-containing protein</fullName>
    </recommendedName>
</protein>
<sequence>MSSTSTTTAASSSTSIVTPGRRLGLTQEYIAGAGTYVRGGTIYASVLGTQKIDQSDDSKPILQILRSDTKFSIPTIGSEVLARVVRINPRAASVAIQMVGSTPCQEDFQGIVRVQDIRATEKDLVQMINSFHPGDIIRAEVISLGDQRSYYLATVKNEHGVVFAQSVDGNAMVPVSWEEMQDSKTGAIEKRKCAKPF</sequence>
<dbReference type="FunFam" id="2.40.50.140:FF:000198">
    <property type="entry name" value="Exosome complex component CSL4"/>
    <property type="match status" value="1"/>
</dbReference>
<dbReference type="SUPFAM" id="SSF50249">
    <property type="entry name" value="Nucleic acid-binding proteins"/>
    <property type="match status" value="1"/>
</dbReference>
<keyword evidence="2" id="KW-0963">Cytoplasm</keyword>
<reference evidence="5" key="1">
    <citation type="submission" date="2022-07" db="EMBL/GenBank/DDBJ databases">
        <title>Phylogenomic reconstructions and comparative analyses of Kickxellomycotina fungi.</title>
        <authorList>
            <person name="Reynolds N.K."/>
            <person name="Stajich J.E."/>
            <person name="Barry K."/>
            <person name="Grigoriev I.V."/>
            <person name="Crous P."/>
            <person name="Smith M.E."/>
        </authorList>
    </citation>
    <scope>NUCLEOTIDE SEQUENCE</scope>
    <source>
        <strain evidence="5">NBRC 32514</strain>
    </source>
</reference>
<organism evidence="5 6">
    <name type="scientific">Coemansia erecta</name>
    <dbReference type="NCBI Taxonomy" id="147472"/>
    <lineage>
        <taxon>Eukaryota</taxon>
        <taxon>Fungi</taxon>
        <taxon>Fungi incertae sedis</taxon>
        <taxon>Zoopagomycota</taxon>
        <taxon>Kickxellomycotina</taxon>
        <taxon>Kickxellomycetes</taxon>
        <taxon>Kickxellales</taxon>
        <taxon>Kickxellaceae</taxon>
        <taxon>Coemansia</taxon>
    </lineage>
</organism>
<dbReference type="Pfam" id="PF14382">
    <property type="entry name" value="ECR1_N"/>
    <property type="match status" value="1"/>
</dbReference>
<comment type="caution">
    <text evidence="5">The sequence shown here is derived from an EMBL/GenBank/DDBJ whole genome shotgun (WGS) entry which is preliminary data.</text>
</comment>
<feature type="domain" description="S1 motif" evidence="4">
    <location>
        <begin position="77"/>
        <end position="156"/>
    </location>
</feature>
<dbReference type="GO" id="GO:0006396">
    <property type="term" value="P:RNA processing"/>
    <property type="evidence" value="ECO:0007669"/>
    <property type="project" value="InterPro"/>
</dbReference>
<dbReference type="GO" id="GO:0005730">
    <property type="term" value="C:nucleolus"/>
    <property type="evidence" value="ECO:0007669"/>
    <property type="project" value="UniProtKB-SubCell"/>
</dbReference>
<dbReference type="Gene3D" id="2.40.50.100">
    <property type="match status" value="1"/>
</dbReference>
<dbReference type="OrthoDB" id="440760at2759"/>
<dbReference type="InterPro" id="IPR003029">
    <property type="entry name" value="S1_domain"/>
</dbReference>
<dbReference type="GO" id="GO:0000176">
    <property type="term" value="C:nuclear exosome (RNase complex)"/>
    <property type="evidence" value="ECO:0007669"/>
    <property type="project" value="TreeGrafter"/>
</dbReference>
<name>A0A9W8CTP4_9FUNG</name>
<comment type="subcellular location">
    <subcellularLocation>
        <location evidence="1">Nucleus</location>
        <location evidence="1">Nucleolus</location>
    </subcellularLocation>
</comment>
<evidence type="ECO:0000259" key="4">
    <source>
        <dbReference type="PROSITE" id="PS50126"/>
    </source>
</evidence>
<keyword evidence="3" id="KW-0271">Exosome</keyword>
<dbReference type="PROSITE" id="PS50126">
    <property type="entry name" value="S1"/>
    <property type="match status" value="1"/>
</dbReference>
<keyword evidence="6" id="KW-1185">Reference proteome</keyword>